<comment type="caution">
    <text evidence="6">The sequence shown here is derived from an EMBL/GenBank/DDBJ whole genome shotgun (WGS) entry which is preliminary data.</text>
</comment>
<dbReference type="GO" id="GO:0004140">
    <property type="term" value="F:dephospho-CoA kinase activity"/>
    <property type="evidence" value="ECO:0007669"/>
    <property type="project" value="UniProtKB-UniRule"/>
</dbReference>
<feature type="binding site" evidence="5">
    <location>
        <begin position="32"/>
        <end position="37"/>
    </location>
    <ligand>
        <name>ATP</name>
        <dbReference type="ChEBI" id="CHEBI:30616"/>
    </ligand>
</feature>
<sequence length="251" mass="27645">MGGYALSSFARIHQRLVEENRRFVVGITGGYCAGKSRLAQWIVQEGARTQGTRGSSQAESSGQGGVSEEPILHIEVDHLGHQALEQQASRVEAALRGYLDPNNQGQLLDPRGGINRRALGGLVFSNPQALATLESITHPAMVELARKQISDYPGGLVLLNAAILFKMNLESLCDTVVWVDAPLLVRFFRALERDNLGIRQTWQRFMTQGRMKSQLPREQADIICVSNWGGTGGLRRAGRTLAKTLWNRIEA</sequence>
<accession>A0A098QUM9</accession>
<comment type="pathway">
    <text evidence="5">Cofactor biosynthesis; coenzyme A biosynthesis; CoA from (R)-pantothenate: step 5/5.</text>
</comment>
<dbReference type="GO" id="GO:0005737">
    <property type="term" value="C:cytoplasm"/>
    <property type="evidence" value="ECO:0007669"/>
    <property type="project" value="UniProtKB-SubCell"/>
</dbReference>
<dbReference type="OrthoDB" id="359604at2"/>
<dbReference type="CDD" id="cd02022">
    <property type="entry name" value="DPCK"/>
    <property type="match status" value="1"/>
</dbReference>
<proteinExistence type="inferred from homology"/>
<dbReference type="HAMAP" id="MF_00376">
    <property type="entry name" value="Dephospho_CoA_kinase"/>
    <property type="match status" value="1"/>
</dbReference>
<evidence type="ECO:0000313" key="7">
    <source>
        <dbReference type="Proteomes" id="UP000029692"/>
    </source>
</evidence>
<keyword evidence="4 5" id="KW-0173">Coenzyme A biosynthesis</keyword>
<dbReference type="Proteomes" id="UP000029692">
    <property type="component" value="Unassembled WGS sequence"/>
</dbReference>
<dbReference type="EMBL" id="JNUP01000067">
    <property type="protein sequence ID" value="KGE71271.1"/>
    <property type="molecule type" value="Genomic_DNA"/>
</dbReference>
<keyword evidence="3 5" id="KW-0067">ATP-binding</keyword>
<evidence type="ECO:0000313" key="6">
    <source>
        <dbReference type="EMBL" id="KGE71271.1"/>
    </source>
</evidence>
<keyword evidence="2 5" id="KW-0547">Nucleotide-binding</keyword>
<evidence type="ECO:0000256" key="2">
    <source>
        <dbReference type="ARBA" id="ARBA00022741"/>
    </source>
</evidence>
<keyword evidence="5" id="KW-0808">Transferase</keyword>
<dbReference type="eggNOG" id="COG0237">
    <property type="taxonomic scope" value="Bacteria"/>
</dbReference>
<comment type="similarity">
    <text evidence="1 5">Belongs to the CoaE family.</text>
</comment>
<organism evidence="6 7">
    <name type="scientific">Spirochaeta lutea</name>
    <dbReference type="NCBI Taxonomy" id="1480694"/>
    <lineage>
        <taxon>Bacteria</taxon>
        <taxon>Pseudomonadati</taxon>
        <taxon>Spirochaetota</taxon>
        <taxon>Spirochaetia</taxon>
        <taxon>Spirochaetales</taxon>
        <taxon>Spirochaetaceae</taxon>
        <taxon>Spirochaeta</taxon>
    </lineage>
</organism>
<dbReference type="STRING" id="1480694.DC28_12590"/>
<dbReference type="EC" id="2.7.1.24" evidence="5"/>
<evidence type="ECO:0000256" key="5">
    <source>
        <dbReference type="HAMAP-Rule" id="MF_00376"/>
    </source>
</evidence>
<comment type="catalytic activity">
    <reaction evidence="5">
        <text>3'-dephospho-CoA + ATP = ADP + CoA + H(+)</text>
        <dbReference type="Rhea" id="RHEA:18245"/>
        <dbReference type="ChEBI" id="CHEBI:15378"/>
        <dbReference type="ChEBI" id="CHEBI:30616"/>
        <dbReference type="ChEBI" id="CHEBI:57287"/>
        <dbReference type="ChEBI" id="CHEBI:57328"/>
        <dbReference type="ChEBI" id="CHEBI:456216"/>
        <dbReference type="EC" id="2.7.1.24"/>
    </reaction>
</comment>
<gene>
    <name evidence="5" type="primary">coaE</name>
    <name evidence="6" type="ORF">DC28_12590</name>
</gene>
<keyword evidence="7" id="KW-1185">Reference proteome</keyword>
<protein>
    <recommendedName>
        <fullName evidence="5">Dephospho-CoA kinase</fullName>
        <ecNumber evidence="5">2.7.1.24</ecNumber>
    </recommendedName>
    <alternativeName>
        <fullName evidence="5">Dephosphocoenzyme A kinase</fullName>
    </alternativeName>
</protein>
<reference evidence="6 7" key="1">
    <citation type="submission" date="2014-05" db="EMBL/GenBank/DDBJ databases">
        <title>De novo Genome Sequence of Spirocheata sp.</title>
        <authorList>
            <person name="Shivani Y."/>
            <person name="Subhash Y."/>
            <person name="Tushar L."/>
            <person name="Sasikala C."/>
            <person name="Ramana C.V."/>
        </authorList>
    </citation>
    <scope>NUCLEOTIDE SEQUENCE [LARGE SCALE GENOMIC DNA]</scope>
    <source>
        <strain evidence="6 7">JC230</strain>
    </source>
</reference>
<dbReference type="InterPro" id="IPR027417">
    <property type="entry name" value="P-loop_NTPase"/>
</dbReference>
<dbReference type="GO" id="GO:0005524">
    <property type="term" value="F:ATP binding"/>
    <property type="evidence" value="ECO:0007669"/>
    <property type="project" value="UniProtKB-UniRule"/>
</dbReference>
<dbReference type="Gene3D" id="3.40.50.300">
    <property type="entry name" value="P-loop containing nucleotide triphosphate hydrolases"/>
    <property type="match status" value="1"/>
</dbReference>
<dbReference type="PROSITE" id="PS51219">
    <property type="entry name" value="DPCK"/>
    <property type="match status" value="1"/>
</dbReference>
<dbReference type="SUPFAM" id="SSF52540">
    <property type="entry name" value="P-loop containing nucleoside triphosphate hydrolases"/>
    <property type="match status" value="1"/>
</dbReference>
<dbReference type="InterPro" id="IPR001977">
    <property type="entry name" value="Depp_CoAkinase"/>
</dbReference>
<evidence type="ECO:0000256" key="1">
    <source>
        <dbReference type="ARBA" id="ARBA00009018"/>
    </source>
</evidence>
<keyword evidence="5" id="KW-0963">Cytoplasm</keyword>
<dbReference type="GO" id="GO:0015937">
    <property type="term" value="P:coenzyme A biosynthetic process"/>
    <property type="evidence" value="ECO:0007669"/>
    <property type="project" value="UniProtKB-UniRule"/>
</dbReference>
<evidence type="ECO:0000256" key="4">
    <source>
        <dbReference type="ARBA" id="ARBA00022993"/>
    </source>
</evidence>
<dbReference type="AlphaFoldDB" id="A0A098QUM9"/>
<keyword evidence="5" id="KW-0418">Kinase</keyword>
<comment type="subcellular location">
    <subcellularLocation>
        <location evidence="5">Cytoplasm</location>
    </subcellularLocation>
</comment>
<dbReference type="Pfam" id="PF01121">
    <property type="entry name" value="CoaE"/>
    <property type="match status" value="1"/>
</dbReference>
<name>A0A098QUM9_9SPIO</name>
<evidence type="ECO:0000256" key="3">
    <source>
        <dbReference type="ARBA" id="ARBA00022840"/>
    </source>
</evidence>
<comment type="function">
    <text evidence="5">Catalyzes the phosphorylation of the 3'-hydroxyl group of dephosphocoenzyme A to form coenzyme A.</text>
</comment>
<dbReference type="UniPathway" id="UPA00241">
    <property type="reaction ID" value="UER00356"/>
</dbReference>